<dbReference type="GO" id="GO:0015074">
    <property type="term" value="P:DNA integration"/>
    <property type="evidence" value="ECO:0007669"/>
    <property type="project" value="InterPro"/>
</dbReference>
<dbReference type="SUPFAM" id="SSF53098">
    <property type="entry name" value="Ribonuclease H-like"/>
    <property type="match status" value="1"/>
</dbReference>
<protein>
    <recommendedName>
        <fullName evidence="1">Integrase catalytic domain-containing protein</fullName>
    </recommendedName>
</protein>
<dbReference type="InterPro" id="IPR012337">
    <property type="entry name" value="RNaseH-like_sf"/>
</dbReference>
<evidence type="ECO:0000259" key="1">
    <source>
        <dbReference type="PROSITE" id="PS50994"/>
    </source>
</evidence>
<accession>A0A841KNX1</accession>
<dbReference type="InterPro" id="IPR036397">
    <property type="entry name" value="RNaseH_sf"/>
</dbReference>
<dbReference type="InterPro" id="IPR001584">
    <property type="entry name" value="Integrase_cat-core"/>
</dbReference>
<dbReference type="AlphaFoldDB" id="A0A841KNX1"/>
<sequence length="721" mass="84615">MIVVNNLISFEIDNNKRVIERVLWLDKNNDIGYFIDIYSNGLPYPKRLNEIEENMKNGTVSIETSDPFIKTLSEYSIPENHVTIRNKAWEIIEDIVKLEPTIFNPSERRKMIYQICESKKVHESTVLRYLKKYWQRGKTKQALLPDYYMCGGKGKEKEVGEAKRGRPRKNALLFGQGINIDDGIKKIFKTAINRYYYTSSQKTLTLTYELMLKEYFSKEIKIEDNKEIPVINAISDIPTFTQFKYWFEKERNLKKEISMRKSAKHYEQKHRAILGNSTIEALGPGSLYQIDATVGDIYLVSRLNRQWIIGRPVIYSIIDTFSRMVVGIYIGLEGPSWAGAMMALNNAATSKVEFCREYGIEIDEEEWPVNYLPETILADRGELEGSNIETLINTFHIRVQNTPPYRPDWKGIIESHFMVINTRTKPILPGTVDFNTRERGDKDYRLDAKLDIYQFTQVIIKCILHHNNHHFLKNYNREEMMIEDDIEPIPIKLWNWGIANRSGKLRYVPEDIVKLNLMPTGSATITAQGIRFNGMLYACKQALKEKWFETARNKGTWKISSISFDPRQMDYIYIRDDNGLTYEKCFLLENQQRYKNKTIDEVNYLLEYEKLQNKKYLEQKIQTKIDLISEIEHIVEEAQQQSIEENHVGSKKKRLKNIRENRRLEKVLQREQEAFELDKGEVKEDSRVVSINQTVEEENDNDNGLSLLLKKQKEALKKIYE</sequence>
<comment type="caution">
    <text evidence="2">The sequence shown here is derived from an EMBL/GenBank/DDBJ whole genome shotgun (WGS) entry which is preliminary data.</text>
</comment>
<dbReference type="Pfam" id="PF09299">
    <property type="entry name" value="Mu-transpos_C"/>
    <property type="match status" value="1"/>
</dbReference>
<dbReference type="Gene3D" id="3.30.420.10">
    <property type="entry name" value="Ribonuclease H-like superfamily/Ribonuclease H"/>
    <property type="match status" value="1"/>
</dbReference>
<feature type="domain" description="Integrase catalytic" evidence="1">
    <location>
        <begin position="280"/>
        <end position="498"/>
    </location>
</feature>
<dbReference type="InterPro" id="IPR015378">
    <property type="entry name" value="Transposase-like_Mu_C"/>
</dbReference>
<dbReference type="RefSeq" id="WP_184309094.1">
    <property type="nucleotide sequence ID" value="NZ_JACHEN010000005.1"/>
</dbReference>
<name>A0A841KNX1_9FIRM</name>
<reference evidence="2 3" key="1">
    <citation type="submission" date="2020-08" db="EMBL/GenBank/DDBJ databases">
        <title>Genomic Encyclopedia of Type Strains, Phase IV (KMG-IV): sequencing the most valuable type-strain genomes for metagenomic binning, comparative biology and taxonomic classification.</title>
        <authorList>
            <person name="Goeker M."/>
        </authorList>
    </citation>
    <scope>NUCLEOTIDE SEQUENCE [LARGE SCALE GENOMIC DNA]</scope>
    <source>
        <strain evidence="2 3">DSM 103526</strain>
    </source>
</reference>
<gene>
    <name evidence="2" type="ORF">HNQ80_001192</name>
</gene>
<keyword evidence="3" id="KW-1185">Reference proteome</keyword>
<dbReference type="GO" id="GO:0003676">
    <property type="term" value="F:nucleic acid binding"/>
    <property type="evidence" value="ECO:0007669"/>
    <property type="project" value="InterPro"/>
</dbReference>
<evidence type="ECO:0000313" key="2">
    <source>
        <dbReference type="EMBL" id="MBB6215103.1"/>
    </source>
</evidence>
<proteinExistence type="predicted"/>
<dbReference type="Proteomes" id="UP000579281">
    <property type="component" value="Unassembled WGS sequence"/>
</dbReference>
<organism evidence="2 3">
    <name type="scientific">Anaerosolibacter carboniphilus</name>
    <dbReference type="NCBI Taxonomy" id="1417629"/>
    <lineage>
        <taxon>Bacteria</taxon>
        <taxon>Bacillati</taxon>
        <taxon>Bacillota</taxon>
        <taxon>Clostridia</taxon>
        <taxon>Peptostreptococcales</taxon>
        <taxon>Thermotaleaceae</taxon>
        <taxon>Anaerosolibacter</taxon>
    </lineage>
</organism>
<evidence type="ECO:0000313" key="3">
    <source>
        <dbReference type="Proteomes" id="UP000579281"/>
    </source>
</evidence>
<dbReference type="PROSITE" id="PS50994">
    <property type="entry name" value="INTEGRASE"/>
    <property type="match status" value="1"/>
</dbReference>
<dbReference type="EMBL" id="JACHEN010000005">
    <property type="protein sequence ID" value="MBB6215103.1"/>
    <property type="molecule type" value="Genomic_DNA"/>
</dbReference>